<dbReference type="InterPro" id="IPR004136">
    <property type="entry name" value="NMO"/>
</dbReference>
<dbReference type="CDD" id="cd04730">
    <property type="entry name" value="NPD_like"/>
    <property type="match status" value="1"/>
</dbReference>
<dbReference type="PANTHER" id="PTHR32332:SF20">
    <property type="entry name" value="2-NITROPROPANE DIOXYGENASE-LIKE PROTEIN"/>
    <property type="match status" value="1"/>
</dbReference>
<evidence type="ECO:0000313" key="5">
    <source>
        <dbReference type="Proteomes" id="UP000583800"/>
    </source>
</evidence>
<dbReference type="EMBL" id="JACHJB010000001">
    <property type="protein sequence ID" value="MBB6344720.1"/>
    <property type="molecule type" value="Genomic_DNA"/>
</dbReference>
<reference evidence="4 5" key="1">
    <citation type="submission" date="2020-08" db="EMBL/GenBank/DDBJ databases">
        <title>Sequencing the genomes of 1000 actinobacteria strains.</title>
        <authorList>
            <person name="Klenk H.-P."/>
        </authorList>
    </citation>
    <scope>NUCLEOTIDE SEQUENCE [LARGE SCALE GENOMIC DNA]</scope>
    <source>
        <strain evidence="4 5">DSM 45913</strain>
    </source>
</reference>
<sequence length="349" mass="36914">MRTALTELTGCRHPIVQTGMGYVAGARLAAATSAAGGLGVIAAATLSVAEMTVAIRNVKERTDAPFGVNLRSDAADAAERVETLIREGVRVASFALAPRRELIARLRDAGVVTIPSVGARRHAEKVAAWGADAVIVQGGEGGGHTGPVATTLLLPQVVDAVDIPVIAAGGFFDGRGLVAALAYGACGVAMGTRFLLTSDSPVPDAVKRVYLDARDTARDTVVTTKVDGVPHRVLRTPFVESLERSRLLRALVNGARFRRLSGLSWGELIREGRRMRHGRELTWAQVLQAANTPVLLRAAMVEGRADLGVMASGQVVGVIDDLPSCRELIERIMAEAENALLALEAVRRR</sequence>
<dbReference type="Proteomes" id="UP000583800">
    <property type="component" value="Unassembled WGS sequence"/>
</dbReference>
<dbReference type="Pfam" id="PF03060">
    <property type="entry name" value="NMO"/>
    <property type="match status" value="1"/>
</dbReference>
<keyword evidence="5" id="KW-1185">Reference proteome</keyword>
<evidence type="ECO:0000256" key="2">
    <source>
        <dbReference type="ARBA" id="ARBA00022643"/>
    </source>
</evidence>
<evidence type="ECO:0000256" key="1">
    <source>
        <dbReference type="ARBA" id="ARBA00022630"/>
    </source>
</evidence>
<comment type="caution">
    <text evidence="4">The sequence shown here is derived from an EMBL/GenBank/DDBJ whole genome shotgun (WGS) entry which is preliminary data.</text>
</comment>
<dbReference type="SUPFAM" id="SSF51412">
    <property type="entry name" value="Inosine monophosphate dehydrogenase (IMPDH)"/>
    <property type="match status" value="1"/>
</dbReference>
<name>A0A7X0EXD9_9ACTN</name>
<dbReference type="GO" id="GO:0051213">
    <property type="term" value="F:dioxygenase activity"/>
    <property type="evidence" value="ECO:0007669"/>
    <property type="project" value="UniProtKB-KW"/>
</dbReference>
<gene>
    <name evidence="4" type="ORF">FHU36_001229</name>
</gene>
<dbReference type="Gene3D" id="3.20.20.70">
    <property type="entry name" value="Aldolase class I"/>
    <property type="match status" value="1"/>
</dbReference>
<keyword evidence="3" id="KW-0560">Oxidoreductase</keyword>
<organism evidence="4 5">
    <name type="scientific">Nonomuraea muscovyensis</name>
    <dbReference type="NCBI Taxonomy" id="1124761"/>
    <lineage>
        <taxon>Bacteria</taxon>
        <taxon>Bacillati</taxon>
        <taxon>Actinomycetota</taxon>
        <taxon>Actinomycetes</taxon>
        <taxon>Streptosporangiales</taxon>
        <taxon>Streptosporangiaceae</taxon>
        <taxon>Nonomuraea</taxon>
    </lineage>
</organism>
<accession>A0A7X0EXD9</accession>
<dbReference type="PANTHER" id="PTHR32332">
    <property type="entry name" value="2-NITROPROPANE DIOXYGENASE"/>
    <property type="match status" value="1"/>
</dbReference>
<keyword evidence="4" id="KW-0223">Dioxygenase</keyword>
<dbReference type="InterPro" id="IPR013785">
    <property type="entry name" value="Aldolase_TIM"/>
</dbReference>
<protein>
    <submittedName>
        <fullName evidence="4">NAD(P)H-dependent flavin oxidoreductase YrpB (Nitropropane dioxygenase family)</fullName>
    </submittedName>
</protein>
<keyword evidence="2" id="KW-0288">FMN</keyword>
<dbReference type="GO" id="GO:0018580">
    <property type="term" value="F:nitronate monooxygenase activity"/>
    <property type="evidence" value="ECO:0007669"/>
    <property type="project" value="InterPro"/>
</dbReference>
<dbReference type="RefSeq" id="WP_185082800.1">
    <property type="nucleotide sequence ID" value="NZ_JACHJB010000001.1"/>
</dbReference>
<proteinExistence type="predicted"/>
<evidence type="ECO:0000313" key="4">
    <source>
        <dbReference type="EMBL" id="MBB6344720.1"/>
    </source>
</evidence>
<evidence type="ECO:0000256" key="3">
    <source>
        <dbReference type="ARBA" id="ARBA00023002"/>
    </source>
</evidence>
<keyword evidence="1" id="KW-0285">Flavoprotein</keyword>
<dbReference type="AlphaFoldDB" id="A0A7X0EXD9"/>